<proteinExistence type="predicted"/>
<organism evidence="1 2">
    <name type="scientific">Coemansia pectinata</name>
    <dbReference type="NCBI Taxonomy" id="1052879"/>
    <lineage>
        <taxon>Eukaryota</taxon>
        <taxon>Fungi</taxon>
        <taxon>Fungi incertae sedis</taxon>
        <taxon>Zoopagomycota</taxon>
        <taxon>Kickxellomycotina</taxon>
        <taxon>Kickxellomycetes</taxon>
        <taxon>Kickxellales</taxon>
        <taxon>Kickxellaceae</taxon>
        <taxon>Coemansia</taxon>
    </lineage>
</organism>
<gene>
    <name evidence="1" type="ORF">GGI19_002107</name>
</gene>
<dbReference type="InterPro" id="IPR043132">
    <property type="entry name" value="BCAT-like_C"/>
</dbReference>
<dbReference type="Gene3D" id="3.30.470.10">
    <property type="match status" value="1"/>
</dbReference>
<keyword evidence="2" id="KW-1185">Reference proteome</keyword>
<dbReference type="OrthoDB" id="59470at2759"/>
<dbReference type="InterPro" id="IPR036038">
    <property type="entry name" value="Aminotransferase-like"/>
</dbReference>
<dbReference type="InterPro" id="IPR043131">
    <property type="entry name" value="BCAT-like_N"/>
</dbReference>
<dbReference type="InterPro" id="IPR001544">
    <property type="entry name" value="Aminotrans_IV"/>
</dbReference>
<sequence>MMSTGVSLILDYNYATSQVTEHESEMSASEFMLSGGDGIYTAMRTVCHGTRLFLFDDHLQRICKSHSVMLSKDGSEKQRQLDTEYWRGLLAPLIRRGLDRFDSGSEHDSKITVLVDRHRVAIQFVRLLGPNGLNPSCWVRFVSGRRDHPEAKSLQWVHDREALEKFIVPPINEVVLIEHDSKDGPLRFYEGLSSNFFVTRRVSLGRQPEYLNFQLLSAPLDSVLLGTVMKLILLICERDGISVRYAPEFDALESWNGAFVSSTSRLVLPVSNVIYGEDNRQHKLNASDPLILHLLDSVRSMAREKSTKV</sequence>
<dbReference type="GO" id="GO:0003824">
    <property type="term" value="F:catalytic activity"/>
    <property type="evidence" value="ECO:0007669"/>
    <property type="project" value="InterPro"/>
</dbReference>
<name>A0A9W8H274_9FUNG</name>
<evidence type="ECO:0000313" key="2">
    <source>
        <dbReference type="Proteomes" id="UP001140011"/>
    </source>
</evidence>
<protein>
    <recommendedName>
        <fullName evidence="3">D-aminoacid aminotransferase-like PLP-dependent enzyme</fullName>
    </recommendedName>
</protein>
<dbReference type="PANTHER" id="PTHR47703">
    <property type="entry name" value="D-AMINOACID AMINOTRANSFERASE-LIKE PLP-DEPENDENT ENZYMES SUPERFAMILY PROTEIN"/>
    <property type="match status" value="1"/>
</dbReference>
<dbReference type="SUPFAM" id="SSF56752">
    <property type="entry name" value="D-aminoacid aminotransferase-like PLP-dependent enzymes"/>
    <property type="match status" value="1"/>
</dbReference>
<dbReference type="Proteomes" id="UP001140011">
    <property type="component" value="Unassembled WGS sequence"/>
</dbReference>
<dbReference type="Pfam" id="PF01063">
    <property type="entry name" value="Aminotran_4"/>
    <property type="match status" value="1"/>
</dbReference>
<dbReference type="Gene3D" id="3.20.10.10">
    <property type="entry name" value="D-amino Acid Aminotransferase, subunit A, domain 2"/>
    <property type="match status" value="1"/>
</dbReference>
<reference evidence="1" key="1">
    <citation type="submission" date="2022-07" db="EMBL/GenBank/DDBJ databases">
        <title>Phylogenomic reconstructions and comparative analyses of Kickxellomycotina fungi.</title>
        <authorList>
            <person name="Reynolds N.K."/>
            <person name="Stajich J.E."/>
            <person name="Barry K."/>
            <person name="Grigoriev I.V."/>
            <person name="Crous P."/>
            <person name="Smith M.E."/>
        </authorList>
    </citation>
    <scope>NUCLEOTIDE SEQUENCE</scope>
    <source>
        <strain evidence="1">BCRC 34297</strain>
    </source>
</reference>
<evidence type="ECO:0000313" key="1">
    <source>
        <dbReference type="EMBL" id="KAJ2754842.1"/>
    </source>
</evidence>
<comment type="caution">
    <text evidence="1">The sequence shown here is derived from an EMBL/GenBank/DDBJ whole genome shotgun (WGS) entry which is preliminary data.</text>
</comment>
<evidence type="ECO:0008006" key="3">
    <source>
        <dbReference type="Google" id="ProtNLM"/>
    </source>
</evidence>
<dbReference type="AlphaFoldDB" id="A0A9W8H274"/>
<dbReference type="PANTHER" id="PTHR47703:SF2">
    <property type="entry name" value="D-AMINOACID AMINOTRANSFERASE-LIKE PLP-DEPENDENT ENZYMES SUPERFAMILY PROTEIN"/>
    <property type="match status" value="1"/>
</dbReference>
<accession>A0A9W8H274</accession>
<dbReference type="EMBL" id="JANBUH010000092">
    <property type="protein sequence ID" value="KAJ2754842.1"/>
    <property type="molecule type" value="Genomic_DNA"/>
</dbReference>